<keyword evidence="4" id="KW-1133">Transmembrane helix</keyword>
<dbReference type="PROSITE" id="PS01124">
    <property type="entry name" value="HTH_ARAC_FAMILY_2"/>
    <property type="match status" value="1"/>
</dbReference>
<reference evidence="6 7" key="1">
    <citation type="submission" date="2018-03" db="EMBL/GenBank/DDBJ databases">
        <title>Genomic Encyclopedia of Archaeal and Bacterial Type Strains, Phase II (KMG-II): from individual species to whole genera.</title>
        <authorList>
            <person name="Goeker M."/>
        </authorList>
    </citation>
    <scope>NUCLEOTIDE SEQUENCE [LARGE SCALE GENOMIC DNA]</scope>
    <source>
        <strain evidence="6 7">DSM 28229</strain>
    </source>
</reference>
<feature type="transmembrane region" description="Helical" evidence="4">
    <location>
        <begin position="34"/>
        <end position="51"/>
    </location>
</feature>
<feature type="transmembrane region" description="Helical" evidence="4">
    <location>
        <begin position="218"/>
        <end position="235"/>
    </location>
</feature>
<keyword evidence="1" id="KW-0805">Transcription regulation</keyword>
<keyword evidence="2" id="KW-0238">DNA-binding</keyword>
<dbReference type="PANTHER" id="PTHR43280:SF29">
    <property type="entry name" value="ARAC-FAMILY TRANSCRIPTIONAL REGULATOR"/>
    <property type="match status" value="1"/>
</dbReference>
<feature type="domain" description="HTH araC/xylS-type" evidence="5">
    <location>
        <begin position="284"/>
        <end position="388"/>
    </location>
</feature>
<dbReference type="InterPro" id="IPR009057">
    <property type="entry name" value="Homeodomain-like_sf"/>
</dbReference>
<dbReference type="InterPro" id="IPR018062">
    <property type="entry name" value="HTH_AraC-typ_CS"/>
</dbReference>
<feature type="transmembrane region" description="Helical" evidence="4">
    <location>
        <begin position="103"/>
        <end position="124"/>
    </location>
</feature>
<feature type="transmembrane region" description="Helical" evidence="4">
    <location>
        <begin position="6"/>
        <end position="25"/>
    </location>
</feature>
<evidence type="ECO:0000256" key="2">
    <source>
        <dbReference type="ARBA" id="ARBA00023125"/>
    </source>
</evidence>
<sequence length="397" mass="46656">MNFTNIFLLTGGLQAIILLMFFFVTKEKRTTNRLLAIMMLVCAVNCLVFGYTPLKSEKYYEYLVRFSFVISTTFFPSVYIYTKISLGKAKNFRNKDFKHYIPYFLFVFLGLPFFVIITSVWLKLTNWTYPEWTYNIVQISNAVLYWLLGFQGIFYSWKTYKLLNKIGKVDQSDQHSQSIQTWLNNLLLVSLLVLLVAAVKILTINGLGFGFLTPQTNYRLIPAMIMIYILTYKCISNPEIFKNKQLKVVSKPIAVMPIAEVINVERPILHIEEKEEVFSEEEKEKLKKYIETEKAYLNTKLGLQDLVDELGISRNRMSTLFQQTYKKKFYDVINNFRLDEAIRQLKEKENDHIKLEILAYQSGFHSKATFNKLFKEKMGQTPSAYRKEVRFSREKMA</sequence>
<evidence type="ECO:0000259" key="5">
    <source>
        <dbReference type="PROSITE" id="PS01124"/>
    </source>
</evidence>
<feature type="transmembrane region" description="Helical" evidence="4">
    <location>
        <begin position="63"/>
        <end position="82"/>
    </location>
</feature>
<dbReference type="Gene3D" id="1.10.10.60">
    <property type="entry name" value="Homeodomain-like"/>
    <property type="match status" value="2"/>
</dbReference>
<proteinExistence type="predicted"/>
<dbReference type="AlphaFoldDB" id="A0A315Z7W3"/>
<dbReference type="Pfam" id="PF12833">
    <property type="entry name" value="HTH_18"/>
    <property type="match status" value="1"/>
</dbReference>
<dbReference type="EMBL" id="QGDO01000004">
    <property type="protein sequence ID" value="PWJ40947.1"/>
    <property type="molecule type" value="Genomic_DNA"/>
</dbReference>
<keyword evidence="7" id="KW-1185">Reference proteome</keyword>
<protein>
    <submittedName>
        <fullName evidence="6">Helix-turn-helix protein</fullName>
    </submittedName>
</protein>
<dbReference type="GO" id="GO:0043565">
    <property type="term" value="F:sequence-specific DNA binding"/>
    <property type="evidence" value="ECO:0007669"/>
    <property type="project" value="InterPro"/>
</dbReference>
<dbReference type="SMART" id="SM00342">
    <property type="entry name" value="HTH_ARAC"/>
    <property type="match status" value="1"/>
</dbReference>
<dbReference type="RefSeq" id="WP_109619845.1">
    <property type="nucleotide sequence ID" value="NZ_QGDO01000004.1"/>
</dbReference>
<gene>
    <name evidence="6" type="ORF">BC781_104213</name>
</gene>
<evidence type="ECO:0000256" key="3">
    <source>
        <dbReference type="ARBA" id="ARBA00023163"/>
    </source>
</evidence>
<keyword evidence="4" id="KW-0472">Membrane</keyword>
<comment type="caution">
    <text evidence="6">The sequence shown here is derived from an EMBL/GenBank/DDBJ whole genome shotgun (WGS) entry which is preliminary data.</text>
</comment>
<dbReference type="SUPFAM" id="SSF46689">
    <property type="entry name" value="Homeodomain-like"/>
    <property type="match status" value="1"/>
</dbReference>
<evidence type="ECO:0000313" key="6">
    <source>
        <dbReference type="EMBL" id="PWJ40947.1"/>
    </source>
</evidence>
<dbReference type="Proteomes" id="UP000245535">
    <property type="component" value="Unassembled WGS sequence"/>
</dbReference>
<dbReference type="OrthoDB" id="5492415at2"/>
<feature type="transmembrane region" description="Helical" evidence="4">
    <location>
        <begin position="186"/>
        <end position="212"/>
    </location>
</feature>
<evidence type="ECO:0000313" key="7">
    <source>
        <dbReference type="Proteomes" id="UP000245535"/>
    </source>
</evidence>
<dbReference type="GO" id="GO:0003700">
    <property type="term" value="F:DNA-binding transcription factor activity"/>
    <property type="evidence" value="ECO:0007669"/>
    <property type="project" value="InterPro"/>
</dbReference>
<organism evidence="6 7">
    <name type="scientific">Sediminitomix flava</name>
    <dbReference type="NCBI Taxonomy" id="379075"/>
    <lineage>
        <taxon>Bacteria</taxon>
        <taxon>Pseudomonadati</taxon>
        <taxon>Bacteroidota</taxon>
        <taxon>Cytophagia</taxon>
        <taxon>Cytophagales</taxon>
        <taxon>Flammeovirgaceae</taxon>
        <taxon>Sediminitomix</taxon>
    </lineage>
</organism>
<dbReference type="PROSITE" id="PS00041">
    <property type="entry name" value="HTH_ARAC_FAMILY_1"/>
    <property type="match status" value="1"/>
</dbReference>
<evidence type="ECO:0000256" key="4">
    <source>
        <dbReference type="SAM" id="Phobius"/>
    </source>
</evidence>
<keyword evidence="3" id="KW-0804">Transcription</keyword>
<evidence type="ECO:0000256" key="1">
    <source>
        <dbReference type="ARBA" id="ARBA00023015"/>
    </source>
</evidence>
<dbReference type="InterPro" id="IPR018060">
    <property type="entry name" value="HTH_AraC"/>
</dbReference>
<feature type="transmembrane region" description="Helical" evidence="4">
    <location>
        <begin position="136"/>
        <end position="157"/>
    </location>
</feature>
<dbReference type="PANTHER" id="PTHR43280">
    <property type="entry name" value="ARAC-FAMILY TRANSCRIPTIONAL REGULATOR"/>
    <property type="match status" value="1"/>
</dbReference>
<accession>A0A315Z7W3</accession>
<name>A0A315Z7W3_SEDFL</name>
<keyword evidence="4" id="KW-0812">Transmembrane</keyword>